<dbReference type="GO" id="GO:0016787">
    <property type="term" value="F:hydrolase activity"/>
    <property type="evidence" value="ECO:0007669"/>
    <property type="project" value="UniProtKB-KW"/>
</dbReference>
<dbReference type="RefSeq" id="WP_002829069.1">
    <property type="nucleotide sequence ID" value="NZ_GG697136.1"/>
</dbReference>
<feature type="domain" description="SF3 helicase" evidence="4">
    <location>
        <begin position="508"/>
        <end position="669"/>
    </location>
</feature>
<protein>
    <submittedName>
        <fullName evidence="5">Phage/plasmid primase, P4 family domain protein</fullName>
    </submittedName>
</protein>
<dbReference type="STRING" id="585506.HMPREF0877_0146"/>
<organism evidence="5 6">
    <name type="scientific">Weissella paramesenteroides ATCC 33313</name>
    <dbReference type="NCBI Taxonomy" id="585506"/>
    <lineage>
        <taxon>Bacteria</taxon>
        <taxon>Bacillati</taxon>
        <taxon>Bacillota</taxon>
        <taxon>Bacilli</taxon>
        <taxon>Lactobacillales</taxon>
        <taxon>Lactobacillaceae</taxon>
        <taxon>Weissella</taxon>
    </lineage>
</organism>
<evidence type="ECO:0000256" key="2">
    <source>
        <dbReference type="ARBA" id="ARBA00022801"/>
    </source>
</evidence>
<dbReference type="PANTHER" id="PTHR35372">
    <property type="entry name" value="ATP BINDING PROTEIN-RELATED"/>
    <property type="match status" value="1"/>
</dbReference>
<comment type="caution">
    <text evidence="5">The sequence shown here is derived from an EMBL/GenBank/DDBJ whole genome shotgun (WGS) entry which is preliminary data.</text>
</comment>
<dbReference type="InterPro" id="IPR054468">
    <property type="entry name" value="NrSPol-like_HBD"/>
</dbReference>
<name>C5R851_WEIPA</name>
<dbReference type="InterPro" id="IPR051620">
    <property type="entry name" value="ORF904-like_C"/>
</dbReference>
<evidence type="ECO:0000313" key="6">
    <source>
        <dbReference type="Proteomes" id="UP000004528"/>
    </source>
</evidence>
<proteinExistence type="predicted"/>
<dbReference type="Proteomes" id="UP000004528">
    <property type="component" value="Unassembled WGS sequence"/>
</dbReference>
<reference evidence="5 6" key="1">
    <citation type="submission" date="2009-04" db="EMBL/GenBank/DDBJ databases">
        <authorList>
            <person name="Qin X."/>
            <person name="Bachman B."/>
            <person name="Battles P."/>
            <person name="Bell A."/>
            <person name="Bess C."/>
            <person name="Bickham C."/>
            <person name="Chaboub L."/>
            <person name="Chen D."/>
            <person name="Coyle M."/>
            <person name="Deiros D.R."/>
            <person name="Dinh H."/>
            <person name="Forbes L."/>
            <person name="Fowler G."/>
            <person name="Francisco L."/>
            <person name="Fu Q."/>
            <person name="Gubbala S."/>
            <person name="Hale W."/>
            <person name="Han Y."/>
            <person name="Hemphill L."/>
            <person name="Highlander S.K."/>
            <person name="Hirani K."/>
            <person name="Hogues M."/>
            <person name="Jackson L."/>
            <person name="Jakkamsetti A."/>
            <person name="Javaid M."/>
            <person name="Jiang H."/>
            <person name="Korchina V."/>
            <person name="Kovar C."/>
            <person name="Lara F."/>
            <person name="Lee S."/>
            <person name="Mata R."/>
            <person name="Mathew T."/>
            <person name="Moen C."/>
            <person name="Morales K."/>
            <person name="Munidasa M."/>
            <person name="Nazareth L."/>
            <person name="Ngo R."/>
            <person name="Nguyen L."/>
            <person name="Okwuonu G."/>
            <person name="Ongeri F."/>
            <person name="Patil S."/>
            <person name="Petrosino J."/>
            <person name="Pham C."/>
            <person name="Pham P."/>
            <person name="Pu L.-L."/>
            <person name="Puazo M."/>
            <person name="Raj R."/>
            <person name="Reid J."/>
            <person name="Rouhana J."/>
            <person name="Saada N."/>
            <person name="Shang Y."/>
            <person name="Simmons D."/>
            <person name="Thornton R."/>
            <person name="Warren J."/>
            <person name="Weissenberger G."/>
            <person name="Zhang J."/>
            <person name="Zhang L."/>
            <person name="Zhou C."/>
            <person name="Zhu D."/>
            <person name="Muzny D."/>
            <person name="Worley K."/>
            <person name="Gibbs R."/>
        </authorList>
    </citation>
    <scope>NUCLEOTIDE SEQUENCE [LARGE SCALE GENOMIC DNA]</scope>
    <source>
        <strain evidence="5 6">ATCC 33313</strain>
    </source>
</reference>
<keyword evidence="2" id="KW-0378">Hydrolase</keyword>
<accession>C5R851</accession>
<dbReference type="SMART" id="SM00885">
    <property type="entry name" value="D5_N"/>
    <property type="match status" value="1"/>
</dbReference>
<dbReference type="NCBIfam" id="TIGR01613">
    <property type="entry name" value="primase_Cterm"/>
    <property type="match status" value="1"/>
</dbReference>
<dbReference type="Gene3D" id="3.40.50.300">
    <property type="entry name" value="P-loop containing nucleotide triphosphate hydrolases"/>
    <property type="match status" value="1"/>
</dbReference>
<dbReference type="InterPro" id="IPR014818">
    <property type="entry name" value="Phage/plasmid_primase_P4_C"/>
</dbReference>
<dbReference type="PROSITE" id="PS51206">
    <property type="entry name" value="SF3_HELICASE_1"/>
    <property type="match status" value="1"/>
</dbReference>
<keyword evidence="3" id="KW-0067">ATP-binding</keyword>
<keyword evidence="6" id="KW-1185">Reference proteome</keyword>
<evidence type="ECO:0000313" key="5">
    <source>
        <dbReference type="EMBL" id="EER75635.1"/>
    </source>
</evidence>
<dbReference type="EMBL" id="ACKU01000004">
    <property type="protein sequence ID" value="EER75635.1"/>
    <property type="molecule type" value="Genomic_DNA"/>
</dbReference>
<dbReference type="InterPro" id="IPR045455">
    <property type="entry name" value="NrS-1_pol-like_helicase"/>
</dbReference>
<dbReference type="eggNOG" id="COG3378">
    <property type="taxonomic scope" value="Bacteria"/>
</dbReference>
<evidence type="ECO:0000256" key="1">
    <source>
        <dbReference type="ARBA" id="ARBA00022741"/>
    </source>
</evidence>
<dbReference type="OrthoDB" id="9763644at2"/>
<dbReference type="InterPro" id="IPR006500">
    <property type="entry name" value="Helicase_put_C_phage/plasmid"/>
</dbReference>
<dbReference type="Pfam" id="PF19263">
    <property type="entry name" value="DUF5906"/>
    <property type="match status" value="1"/>
</dbReference>
<evidence type="ECO:0000256" key="3">
    <source>
        <dbReference type="ARBA" id="ARBA00022840"/>
    </source>
</evidence>
<evidence type="ECO:0000259" key="4">
    <source>
        <dbReference type="PROSITE" id="PS51206"/>
    </source>
</evidence>
<dbReference type="AlphaFoldDB" id="C5R851"/>
<dbReference type="Pfam" id="PF08706">
    <property type="entry name" value="D5_N"/>
    <property type="match status" value="1"/>
</dbReference>
<keyword evidence="1" id="KW-0547">Nucleotide-binding</keyword>
<dbReference type="InterPro" id="IPR027417">
    <property type="entry name" value="P-loop_NTPase"/>
</dbReference>
<dbReference type="PANTHER" id="PTHR35372:SF2">
    <property type="entry name" value="SF3 HELICASE DOMAIN-CONTAINING PROTEIN"/>
    <property type="match status" value="1"/>
</dbReference>
<gene>
    <name evidence="5" type="ORF">HMPREF0877_0146</name>
</gene>
<dbReference type="Pfam" id="PF22763">
    <property type="entry name" value="NrS1-1_pol-like_HBD"/>
    <property type="match status" value="1"/>
</dbReference>
<dbReference type="SUPFAM" id="SSF52540">
    <property type="entry name" value="P-loop containing nucleoside triphosphate hydrolases"/>
    <property type="match status" value="1"/>
</dbReference>
<dbReference type="GO" id="GO:0005524">
    <property type="term" value="F:ATP binding"/>
    <property type="evidence" value="ECO:0007669"/>
    <property type="project" value="UniProtKB-KW"/>
</dbReference>
<dbReference type="HOGENOM" id="CLU_018483_1_1_9"/>
<dbReference type="eggNOG" id="COG4983">
    <property type="taxonomic scope" value="Bacteria"/>
</dbReference>
<sequence length="796" mass="90260">MSYQDLPEELKSVNQWGLYRKEWNDTSSRYTKIPVSAMTGRHASSTDERTWTTFDEALANMEIFDADGLAFFLKPPFFGIDMDHYQDEIDLYEQGYNTTQLGMAIEAMGSYTELSQSHEGIHIIAKGTLPGDKSRQNQDGDKVVEMYSTGRFFALTGMSIMGHKDTINAPGQEMIDHVYNTLIRPEERPRLEDVVIEHNDLTKEEVIEKALASNGGANFKKLYDGNWQDEYGSASEADLAFVNLLAFWTGRDRYLMDEIFRDSGLMRDKWDEKHGKSTYGEGTINRAITDVTETYRPKTEAFSVVIGNGDEEKVYPHHDYTDQGMAERFYERWGDKVLHVDSEKSETTFMVFDGTVWKRDVERVVHKLFIKLSDIILETEEPIMPPEPTVENYPDQKDLELAEKNYSKDKKSAINAFHKFAKSVRTDKGLNSAKKLLASMVNVDINIFDKEVGVINTPDGVYDLATGERSDNDPKRYFTKSTLIAPDKNLEPKEFKTFLNQVMLGDADMVDYLMKFVGYSMFGNGEEQEYVLLYGNGRNGKGVLMSAIKNALGDYVTAVNPDTFMDDGKKSTSNNDELARLRGARLVSVSEIAQNKKLDAAIIKKLTGGGTFVANEKYNRPYEFQSAGVPFFDTNYLPQINDTSEGIWRRTNVIPFNLTIKEEDVDVNLGHKLETEAGAILWYLIKAATKWRNEGLGPVPYAVKQANEKYHSSSDPIGEFIKETFIENEAGFVEGPDVTNAWGQFVGEEPDDYPTRKMLGSELAKRFKTKRTARGRGYKGIMLKEGVSYTFKIPEH</sequence>
<dbReference type="InterPro" id="IPR014015">
    <property type="entry name" value="Helicase_SF3_DNA-vir"/>
</dbReference>